<gene>
    <name evidence="1" type="ORF">CO097_02600</name>
</gene>
<dbReference type="Pfam" id="PF13730">
    <property type="entry name" value="HTH_36"/>
    <property type="match status" value="1"/>
</dbReference>
<organism evidence="1 2">
    <name type="scientific">Candidatus Infernicultor aquiphilus</name>
    <dbReference type="NCBI Taxonomy" id="1805029"/>
    <lineage>
        <taxon>Bacteria</taxon>
        <taxon>Pseudomonadati</taxon>
        <taxon>Atribacterota</taxon>
        <taxon>Candidatus Phoenicimicrobiia</taxon>
        <taxon>Candidatus Pheonicimicrobiales</taxon>
        <taxon>Candidatus Phoenicimicrobiaceae</taxon>
        <taxon>Candidatus Infernicultor</taxon>
    </lineage>
</organism>
<reference evidence="1 2" key="1">
    <citation type="submission" date="2017-09" db="EMBL/GenBank/DDBJ databases">
        <title>Depth-based differentiation of microbial function through sediment-hosted aquifers and enrichment of novel symbionts in the deep terrestrial subsurface.</title>
        <authorList>
            <person name="Probst A.J."/>
            <person name="Ladd B."/>
            <person name="Jarett J.K."/>
            <person name="Geller-Mcgrath D.E."/>
            <person name="Sieber C.M."/>
            <person name="Emerson J.B."/>
            <person name="Anantharaman K."/>
            <person name="Thomas B.C."/>
            <person name="Malmstrom R."/>
            <person name="Stieglmeier M."/>
            <person name="Klingl A."/>
            <person name="Woyke T."/>
            <person name="Ryan C.M."/>
            <person name="Banfield J.F."/>
        </authorList>
    </citation>
    <scope>NUCLEOTIDE SEQUENCE [LARGE SCALE GENOMIC DNA]</scope>
    <source>
        <strain evidence="1">CG_4_9_14_3_um_filter_33_16</strain>
    </source>
</reference>
<comment type="caution">
    <text evidence="1">The sequence shown here is derived from an EMBL/GenBank/DDBJ whole genome shotgun (WGS) entry which is preliminary data.</text>
</comment>
<accession>A0A2M8CE74</accession>
<name>A0A2M8CE74_9BACT</name>
<evidence type="ECO:0000313" key="2">
    <source>
        <dbReference type="Proteomes" id="UP000228560"/>
    </source>
</evidence>
<dbReference type="EMBL" id="PFTV01000062">
    <property type="protein sequence ID" value="PJB57363.1"/>
    <property type="molecule type" value="Genomic_DNA"/>
</dbReference>
<dbReference type="InterPro" id="IPR036388">
    <property type="entry name" value="WH-like_DNA-bd_sf"/>
</dbReference>
<dbReference type="AlphaFoldDB" id="A0A2M8CE74"/>
<dbReference type="Gene3D" id="1.10.10.10">
    <property type="entry name" value="Winged helix-like DNA-binding domain superfamily/Winged helix DNA-binding domain"/>
    <property type="match status" value="1"/>
</dbReference>
<dbReference type="Proteomes" id="UP000228560">
    <property type="component" value="Unassembled WGS sequence"/>
</dbReference>
<evidence type="ECO:0008006" key="3">
    <source>
        <dbReference type="Google" id="ProtNLM"/>
    </source>
</evidence>
<feature type="non-terminal residue" evidence="1">
    <location>
        <position position="229"/>
    </location>
</feature>
<protein>
    <recommendedName>
        <fullName evidence="3">Helix-turn-helix domain-containing protein</fullName>
    </recommendedName>
</protein>
<evidence type="ECO:0000313" key="1">
    <source>
        <dbReference type="EMBL" id="PJB57363.1"/>
    </source>
</evidence>
<proteinExistence type="predicted"/>
<sequence>MEKEKSNNQNKLSKYGYTMISNYFFRELAKVAGSGPGMLYLALLSYCHKKKDIAWPSLNTLSRDLRTAKTTVLRNLNILVKLNFISNISRNKSDQYHKNNVYQITPPEKISLSIFSTGKNNEFNGSKMKPSGFQNDTGNGSKMKLDLVAKCYPNNNNLNNTNITTTNREKDAVVAVDFIKLKEERRKRIKEDLTGLDFKASFREKLLKDFPLEKVEEKLELLKEKKHII</sequence>